<organism evidence="11 12">
    <name type="scientific">Kaustia mangrovi</name>
    <dbReference type="NCBI Taxonomy" id="2593653"/>
    <lineage>
        <taxon>Bacteria</taxon>
        <taxon>Pseudomonadati</taxon>
        <taxon>Pseudomonadota</taxon>
        <taxon>Alphaproteobacteria</taxon>
        <taxon>Hyphomicrobiales</taxon>
        <taxon>Parvibaculaceae</taxon>
        <taxon>Kaustia</taxon>
    </lineage>
</organism>
<evidence type="ECO:0000256" key="5">
    <source>
        <dbReference type="ARBA" id="ARBA00022692"/>
    </source>
</evidence>
<comment type="subunit">
    <text evidence="9">The complex comprises the extracytoplasmic solute receptor protein and the two transmembrane proteins.</text>
</comment>
<evidence type="ECO:0000313" key="12">
    <source>
        <dbReference type="Proteomes" id="UP000593594"/>
    </source>
</evidence>
<dbReference type="InterPro" id="IPR055348">
    <property type="entry name" value="DctQ"/>
</dbReference>
<sequence>MIARTMSIVDGAFTGVSVVALAALTLLVVADVALRYGAGTPIFFAHDLVVLYLTPAVFFFGFGPTYWRNEHLAVDILMVSMPARLQSLSQLVSALIGLWIFGLLFWVSWERAWQSFANDEMIASIIPWPAWASYALVPVGSVSMILVCAARAVEAAIAVVTGKQPATEADEELTV</sequence>
<dbReference type="RefSeq" id="WP_213164236.1">
    <property type="nucleotide sequence ID" value="NZ_CP058214.1"/>
</dbReference>
<dbReference type="GO" id="GO:0022857">
    <property type="term" value="F:transmembrane transporter activity"/>
    <property type="evidence" value="ECO:0007669"/>
    <property type="project" value="UniProtKB-UniRule"/>
</dbReference>
<reference evidence="11 12" key="1">
    <citation type="submission" date="2020-06" db="EMBL/GenBank/DDBJ databases">
        <title>Genome sequence of 2 isolates from Red Sea Mangroves.</title>
        <authorList>
            <person name="Sefrji F."/>
            <person name="Michoud G."/>
            <person name="Merlino G."/>
            <person name="Daffonchio D."/>
        </authorList>
    </citation>
    <scope>NUCLEOTIDE SEQUENCE [LARGE SCALE GENOMIC DNA]</scope>
    <source>
        <strain evidence="11 12">R1DC25</strain>
    </source>
</reference>
<keyword evidence="7 9" id="KW-0472">Membrane</keyword>
<proteinExistence type="inferred from homology"/>
<feature type="transmembrane region" description="Helical" evidence="9">
    <location>
        <begin position="48"/>
        <end position="67"/>
    </location>
</feature>
<keyword evidence="2 9" id="KW-0813">Transport</keyword>
<gene>
    <name evidence="11" type="ORF">HW532_10025</name>
</gene>
<feature type="transmembrane region" description="Helical" evidence="9">
    <location>
        <begin position="88"/>
        <end position="109"/>
    </location>
</feature>
<evidence type="ECO:0000259" key="10">
    <source>
        <dbReference type="Pfam" id="PF04290"/>
    </source>
</evidence>
<name>A0A7S8C433_9HYPH</name>
<evidence type="ECO:0000256" key="1">
    <source>
        <dbReference type="ARBA" id="ARBA00004429"/>
    </source>
</evidence>
<evidence type="ECO:0000256" key="8">
    <source>
        <dbReference type="ARBA" id="ARBA00038436"/>
    </source>
</evidence>
<comment type="subcellular location">
    <subcellularLocation>
        <location evidence="1 9">Cell inner membrane</location>
        <topology evidence="1 9">Multi-pass membrane protein</topology>
    </subcellularLocation>
</comment>
<evidence type="ECO:0000256" key="3">
    <source>
        <dbReference type="ARBA" id="ARBA00022475"/>
    </source>
</evidence>
<keyword evidence="6 9" id="KW-1133">Transmembrane helix</keyword>
<evidence type="ECO:0000256" key="4">
    <source>
        <dbReference type="ARBA" id="ARBA00022519"/>
    </source>
</evidence>
<protein>
    <recommendedName>
        <fullName evidence="9">TRAP transporter small permease protein</fullName>
    </recommendedName>
</protein>
<comment type="similarity">
    <text evidence="8 9">Belongs to the TRAP transporter small permease family.</text>
</comment>
<feature type="transmembrane region" description="Helical" evidence="9">
    <location>
        <begin position="129"/>
        <end position="153"/>
    </location>
</feature>
<dbReference type="KEGG" id="kmn:HW532_10025"/>
<dbReference type="PANTHER" id="PTHR35011:SF10">
    <property type="entry name" value="TRAP TRANSPORTER SMALL PERMEASE PROTEIN"/>
    <property type="match status" value="1"/>
</dbReference>
<dbReference type="InterPro" id="IPR007387">
    <property type="entry name" value="TRAP_DctQ"/>
</dbReference>
<dbReference type="PANTHER" id="PTHR35011">
    <property type="entry name" value="2,3-DIKETO-L-GULONATE TRAP TRANSPORTER SMALL PERMEASE PROTEIN YIAM"/>
    <property type="match status" value="1"/>
</dbReference>
<dbReference type="AlphaFoldDB" id="A0A7S8C433"/>
<evidence type="ECO:0000256" key="7">
    <source>
        <dbReference type="ARBA" id="ARBA00023136"/>
    </source>
</evidence>
<evidence type="ECO:0000256" key="9">
    <source>
        <dbReference type="RuleBase" id="RU369079"/>
    </source>
</evidence>
<evidence type="ECO:0000256" key="2">
    <source>
        <dbReference type="ARBA" id="ARBA00022448"/>
    </source>
</evidence>
<comment type="function">
    <text evidence="9">Part of the tripartite ATP-independent periplasmic (TRAP) transport system.</text>
</comment>
<dbReference type="GO" id="GO:0015740">
    <property type="term" value="P:C4-dicarboxylate transport"/>
    <property type="evidence" value="ECO:0007669"/>
    <property type="project" value="TreeGrafter"/>
</dbReference>
<keyword evidence="3" id="KW-1003">Cell membrane</keyword>
<dbReference type="Pfam" id="PF04290">
    <property type="entry name" value="DctQ"/>
    <property type="match status" value="1"/>
</dbReference>
<dbReference type="Proteomes" id="UP000593594">
    <property type="component" value="Chromosome"/>
</dbReference>
<keyword evidence="4 9" id="KW-0997">Cell inner membrane</keyword>
<accession>A0A7S8C433</accession>
<feature type="domain" description="Tripartite ATP-independent periplasmic transporters DctQ component" evidence="10">
    <location>
        <begin position="24"/>
        <end position="155"/>
    </location>
</feature>
<evidence type="ECO:0000313" key="11">
    <source>
        <dbReference type="EMBL" id="QPC42996.1"/>
    </source>
</evidence>
<dbReference type="GO" id="GO:0005886">
    <property type="term" value="C:plasma membrane"/>
    <property type="evidence" value="ECO:0007669"/>
    <property type="project" value="UniProtKB-SubCell"/>
</dbReference>
<feature type="transmembrane region" description="Helical" evidence="9">
    <location>
        <begin position="12"/>
        <end position="36"/>
    </location>
</feature>
<evidence type="ECO:0000256" key="6">
    <source>
        <dbReference type="ARBA" id="ARBA00022989"/>
    </source>
</evidence>
<keyword evidence="5 9" id="KW-0812">Transmembrane</keyword>
<keyword evidence="12" id="KW-1185">Reference proteome</keyword>
<dbReference type="EMBL" id="CP058214">
    <property type="protein sequence ID" value="QPC42996.1"/>
    <property type="molecule type" value="Genomic_DNA"/>
</dbReference>